<dbReference type="Proteomes" id="UP000289271">
    <property type="component" value="Segment"/>
</dbReference>
<accession>A0A410T6F5</accession>
<protein>
    <submittedName>
        <fullName evidence="1">Uncharacterized protein</fullName>
    </submittedName>
</protein>
<sequence>MGMFDFNDVKLSGEEIVRIAQRDGYSILRVAISNN</sequence>
<dbReference type="RefSeq" id="YP_009824899.1">
    <property type="nucleotide sequence ID" value="NC_048208.1"/>
</dbReference>
<evidence type="ECO:0000313" key="1">
    <source>
        <dbReference type="EMBL" id="QAU04400.1"/>
    </source>
</evidence>
<reference evidence="1 2" key="1">
    <citation type="submission" date="2019-01" db="EMBL/GenBank/DDBJ databases">
        <title>The whole genome sequence of IME542.</title>
        <authorList>
            <person name="Li P."/>
            <person name="Tong Y."/>
            <person name="Wang J."/>
        </authorList>
    </citation>
    <scope>NUCLEOTIDE SEQUENCE [LARGE SCALE GENOMIC DNA]</scope>
</reference>
<dbReference type="KEGG" id="vg:55016482"/>
<dbReference type="GeneID" id="55016482"/>
<name>A0A410T6F5_9CAUD</name>
<evidence type="ECO:0000313" key="2">
    <source>
        <dbReference type="Proteomes" id="UP000289271"/>
    </source>
</evidence>
<dbReference type="EMBL" id="MK372342">
    <property type="protein sequence ID" value="QAU04400.1"/>
    <property type="molecule type" value="Genomic_DNA"/>
</dbReference>
<keyword evidence="2" id="KW-1185">Reference proteome</keyword>
<proteinExistence type="predicted"/>
<organism evidence="1 2">
    <name type="scientific">Escherichia phage vB_EcoS_IME542</name>
    <dbReference type="NCBI Taxonomy" id="2507711"/>
    <lineage>
        <taxon>Viruses</taxon>
        <taxon>Duplodnaviria</taxon>
        <taxon>Heunggongvirae</taxon>
        <taxon>Uroviricota</taxon>
        <taxon>Caudoviricetes</taxon>
        <taxon>Drexlerviridae</taxon>
        <taxon>Braunvirinae</taxon>
        <taxon>Christensenvirus</taxon>
        <taxon>Christensenvirus IME542</taxon>
    </lineage>
</organism>